<feature type="region of interest" description="Disordered" evidence="1">
    <location>
        <begin position="29"/>
        <end position="69"/>
    </location>
</feature>
<dbReference type="EMBL" id="WJBH02000010">
    <property type="protein sequence ID" value="KAI9552156.1"/>
    <property type="molecule type" value="Genomic_DNA"/>
</dbReference>
<proteinExistence type="predicted"/>
<gene>
    <name evidence="2" type="ORF">GHT06_022493</name>
</gene>
<dbReference type="Proteomes" id="UP000820818">
    <property type="component" value="Linkage Group LG10"/>
</dbReference>
<dbReference type="AlphaFoldDB" id="A0AAD5KH46"/>
<accession>A0AAD5KH46</accession>
<evidence type="ECO:0000313" key="3">
    <source>
        <dbReference type="Proteomes" id="UP000820818"/>
    </source>
</evidence>
<organism evidence="2 3">
    <name type="scientific">Daphnia sinensis</name>
    <dbReference type="NCBI Taxonomy" id="1820382"/>
    <lineage>
        <taxon>Eukaryota</taxon>
        <taxon>Metazoa</taxon>
        <taxon>Ecdysozoa</taxon>
        <taxon>Arthropoda</taxon>
        <taxon>Crustacea</taxon>
        <taxon>Branchiopoda</taxon>
        <taxon>Diplostraca</taxon>
        <taxon>Cladocera</taxon>
        <taxon>Anomopoda</taxon>
        <taxon>Daphniidae</taxon>
        <taxon>Daphnia</taxon>
        <taxon>Daphnia similis group</taxon>
    </lineage>
</organism>
<evidence type="ECO:0000313" key="2">
    <source>
        <dbReference type="EMBL" id="KAI9552156.1"/>
    </source>
</evidence>
<evidence type="ECO:0000256" key="1">
    <source>
        <dbReference type="SAM" id="MobiDB-lite"/>
    </source>
</evidence>
<name>A0AAD5KH46_9CRUS</name>
<protein>
    <submittedName>
        <fullName evidence="2">Uncharacterized protein</fullName>
    </submittedName>
</protein>
<keyword evidence="3" id="KW-1185">Reference proteome</keyword>
<comment type="caution">
    <text evidence="2">The sequence shown here is derived from an EMBL/GenBank/DDBJ whole genome shotgun (WGS) entry which is preliminary data.</text>
</comment>
<feature type="compositionally biased region" description="Low complexity" evidence="1">
    <location>
        <begin position="48"/>
        <end position="61"/>
    </location>
</feature>
<reference evidence="2 3" key="1">
    <citation type="submission" date="2022-05" db="EMBL/GenBank/DDBJ databases">
        <title>A multi-omics perspective on studying reproductive biology in Daphnia sinensis.</title>
        <authorList>
            <person name="Jia J."/>
        </authorList>
    </citation>
    <scope>NUCLEOTIDE SEQUENCE [LARGE SCALE GENOMIC DNA]</scope>
    <source>
        <strain evidence="2 3">WSL</strain>
    </source>
</reference>
<sequence>MDVEPVGNDVFDGQASLYCEALLADQTAGETSMACEAEPAGDPEQAGEPEPAGGPEPSGEQEPAREAKLAGDTGFRAVAVLAEPPPLVQQTDKVSIFFYFESIENFENFYAFILQTDECPTSSRIRTLQENKLPTTPLEQWLDHRCLEQCLLQRCVCQPLHK</sequence>